<dbReference type="EMBL" id="DS469754">
    <property type="protein sequence ID" value="EDO33833.1"/>
    <property type="molecule type" value="Genomic_DNA"/>
</dbReference>
<evidence type="ECO:0000313" key="3">
    <source>
        <dbReference type="Proteomes" id="UP000001593"/>
    </source>
</evidence>
<sequence>QFYIGNSPITIRGDDVTVGDKTYKGTPGLWELLTMAKPNNSIYNDTDIESYARILDETNAIRSTTNPNKPKSSRSEGVSSVILPSNPNVLVEMLSLRLAGYKAGNTGAANEAVAICDELLRQGALNKDSYKAIMLQLARE</sequence>
<dbReference type="HOGENOM" id="CLU_2127198_0_0_1"/>
<feature type="domain" description="DUF8207" evidence="1">
    <location>
        <begin position="1"/>
        <end position="77"/>
    </location>
</feature>
<dbReference type="AlphaFoldDB" id="A7SR15"/>
<feature type="non-terminal residue" evidence="2">
    <location>
        <position position="1"/>
    </location>
</feature>
<dbReference type="PANTHER" id="PTHR35374">
    <property type="entry name" value="CYCLIN-DEPENDENT KINASE 11A-LIKE"/>
    <property type="match status" value="1"/>
</dbReference>
<dbReference type="InterPro" id="IPR058520">
    <property type="entry name" value="DUF8207"/>
</dbReference>
<organism evidence="2 3">
    <name type="scientific">Nematostella vectensis</name>
    <name type="common">Starlet sea anemone</name>
    <dbReference type="NCBI Taxonomy" id="45351"/>
    <lineage>
        <taxon>Eukaryota</taxon>
        <taxon>Metazoa</taxon>
        <taxon>Cnidaria</taxon>
        <taxon>Anthozoa</taxon>
        <taxon>Hexacorallia</taxon>
        <taxon>Actiniaria</taxon>
        <taxon>Edwardsiidae</taxon>
        <taxon>Nematostella</taxon>
    </lineage>
</organism>
<dbReference type="PANTHER" id="PTHR35374:SF1">
    <property type="entry name" value="PROTEIN KINASE DOMAIN-CONTAINING PROTEIN"/>
    <property type="match status" value="1"/>
</dbReference>
<dbReference type="Proteomes" id="UP000001593">
    <property type="component" value="Unassembled WGS sequence"/>
</dbReference>
<proteinExistence type="predicted"/>
<evidence type="ECO:0000313" key="2">
    <source>
        <dbReference type="EMBL" id="EDO33833.1"/>
    </source>
</evidence>
<gene>
    <name evidence="2" type="ORF">NEMVEDRAFT_v1g128312</name>
</gene>
<reference evidence="2 3" key="1">
    <citation type="journal article" date="2007" name="Science">
        <title>Sea anemone genome reveals ancestral eumetazoan gene repertoire and genomic organization.</title>
        <authorList>
            <person name="Putnam N.H."/>
            <person name="Srivastava M."/>
            <person name="Hellsten U."/>
            <person name="Dirks B."/>
            <person name="Chapman J."/>
            <person name="Salamov A."/>
            <person name="Terry A."/>
            <person name="Shapiro H."/>
            <person name="Lindquist E."/>
            <person name="Kapitonov V.V."/>
            <person name="Jurka J."/>
            <person name="Genikhovich G."/>
            <person name="Grigoriev I.V."/>
            <person name="Lucas S.M."/>
            <person name="Steele R.E."/>
            <person name="Finnerty J.R."/>
            <person name="Technau U."/>
            <person name="Martindale M.Q."/>
            <person name="Rokhsar D.S."/>
        </authorList>
    </citation>
    <scope>NUCLEOTIDE SEQUENCE [LARGE SCALE GENOMIC DNA]</scope>
    <source>
        <strain evidence="3">CH2 X CH6</strain>
    </source>
</reference>
<evidence type="ECO:0000259" key="1">
    <source>
        <dbReference type="Pfam" id="PF26634"/>
    </source>
</evidence>
<accession>A7SR15</accession>
<keyword evidence="3" id="KW-1185">Reference proteome</keyword>
<protein>
    <recommendedName>
        <fullName evidence="1">DUF8207 domain-containing protein</fullName>
    </recommendedName>
</protein>
<dbReference type="OMA" id="DNTIDCE"/>
<dbReference type="InParanoid" id="A7SR15"/>
<name>A7SR15_NEMVE</name>
<dbReference type="Pfam" id="PF26634">
    <property type="entry name" value="DUF8207"/>
    <property type="match status" value="1"/>
</dbReference>
<dbReference type="eggNOG" id="ENOG502S824">
    <property type="taxonomic scope" value="Eukaryota"/>
</dbReference>